<dbReference type="OrthoDB" id="9804872at2"/>
<dbReference type="InterPro" id="IPR038765">
    <property type="entry name" value="Papain-like_cys_pep_sf"/>
</dbReference>
<dbReference type="InterPro" id="IPR002931">
    <property type="entry name" value="Transglutaminase-like"/>
</dbReference>
<sequence>MIYTVYHSTRFIYQHEVGFSHNLIRLQPRNTATQKVLNFDLTIEPIAAEIEGYDDFFGNHLHHLLVREPHTVLNVAAQSRVEIDFNAIERLQENRQRAASLTYAQAQERMMFLTPEIIEAKQFALKSPLLPIASAEILQYVLHSIKPERSLYEGIMEFMERIFTDFSFVSGFSDLSTPVERVFAEKKGVCQDFAHFALTALRGAGLCVRYMSGYIETNPQEGSEKLFGSDASHAWIGVFFPGFGWFEFDPTNNLVPIDQHILLGYGRDYSDISPMQGVVVGSGSSHLGVMVDVSRE</sequence>
<dbReference type="PANTHER" id="PTHR33490:SF7">
    <property type="entry name" value="BLR2979 PROTEIN"/>
    <property type="match status" value="1"/>
</dbReference>
<evidence type="ECO:0000313" key="3">
    <source>
        <dbReference type="Proteomes" id="UP000008721"/>
    </source>
</evidence>
<evidence type="ECO:0000313" key="2">
    <source>
        <dbReference type="EMBL" id="ADR34416.1"/>
    </source>
</evidence>
<proteinExistence type="predicted"/>
<dbReference type="InterPro" id="IPR013589">
    <property type="entry name" value="Bac_transglu_N"/>
</dbReference>
<dbReference type="AlphaFoldDB" id="E4U114"/>
<dbReference type="Pfam" id="PF01841">
    <property type="entry name" value="Transglut_core"/>
    <property type="match status" value="1"/>
</dbReference>
<dbReference type="eggNOG" id="COG1305">
    <property type="taxonomic scope" value="Bacteria"/>
</dbReference>
<keyword evidence="3" id="KW-1185">Reference proteome</keyword>
<dbReference type="Proteomes" id="UP000008721">
    <property type="component" value="Chromosome"/>
</dbReference>
<gene>
    <name evidence="2" type="ordered locus">Sulku_1755</name>
</gene>
<dbReference type="EMBL" id="CP002355">
    <property type="protein sequence ID" value="ADR34416.1"/>
    <property type="molecule type" value="Genomic_DNA"/>
</dbReference>
<dbReference type="STRING" id="709032.Sulku_1755"/>
<protein>
    <submittedName>
        <fullName evidence="2">Transglutaminase domain protein</fullName>
    </submittedName>
</protein>
<dbReference type="Gene3D" id="3.10.620.30">
    <property type="match status" value="1"/>
</dbReference>
<dbReference type="HOGENOM" id="CLU_008973_0_0_7"/>
<dbReference type="PANTHER" id="PTHR33490">
    <property type="entry name" value="BLR5614 PROTEIN-RELATED"/>
    <property type="match status" value="1"/>
</dbReference>
<feature type="domain" description="Transglutaminase-like" evidence="1">
    <location>
        <begin position="182"/>
        <end position="252"/>
    </location>
</feature>
<dbReference type="RefSeq" id="WP_013460613.1">
    <property type="nucleotide sequence ID" value="NC_014762.1"/>
</dbReference>
<name>E4U114_SULKY</name>
<organism evidence="2 3">
    <name type="scientific">Sulfuricurvum kujiense (strain ATCC BAA-921 / DSM 16994 / JCM 11577 / YK-1)</name>
    <dbReference type="NCBI Taxonomy" id="709032"/>
    <lineage>
        <taxon>Bacteria</taxon>
        <taxon>Pseudomonadati</taxon>
        <taxon>Campylobacterota</taxon>
        <taxon>Epsilonproteobacteria</taxon>
        <taxon>Campylobacterales</taxon>
        <taxon>Sulfurimonadaceae</taxon>
        <taxon>Sulfuricurvum</taxon>
    </lineage>
</organism>
<dbReference type="SUPFAM" id="SSF54001">
    <property type="entry name" value="Cysteine proteinases"/>
    <property type="match status" value="1"/>
</dbReference>
<dbReference type="KEGG" id="sku:Sulku_1755"/>
<reference evidence="2 3" key="1">
    <citation type="journal article" date="2012" name="Stand. Genomic Sci.">
        <title>Complete genome sequence of the sulfur compounds oxidizing chemolithoautotroph Sulfuricurvum kujiense type strain (YK-1(T)).</title>
        <authorList>
            <person name="Han C."/>
            <person name="Kotsyurbenko O."/>
            <person name="Chertkov O."/>
            <person name="Held B."/>
            <person name="Lapidus A."/>
            <person name="Nolan M."/>
            <person name="Lucas S."/>
            <person name="Hammon N."/>
            <person name="Deshpande S."/>
            <person name="Cheng J.F."/>
            <person name="Tapia R."/>
            <person name="Goodwin L.A."/>
            <person name="Pitluck S."/>
            <person name="Liolios K."/>
            <person name="Pagani I."/>
            <person name="Ivanova N."/>
            <person name="Mavromatis K."/>
            <person name="Mikhailova N."/>
            <person name="Pati A."/>
            <person name="Chen A."/>
            <person name="Palaniappan K."/>
            <person name="Land M."/>
            <person name="Hauser L."/>
            <person name="Chang Y.J."/>
            <person name="Jeffries C.D."/>
            <person name="Brambilla E.M."/>
            <person name="Rohde M."/>
            <person name="Spring S."/>
            <person name="Sikorski J."/>
            <person name="Goker M."/>
            <person name="Woyke T."/>
            <person name="Bristow J."/>
            <person name="Eisen J.A."/>
            <person name="Markowitz V."/>
            <person name="Hugenholtz P."/>
            <person name="Kyrpides N.C."/>
            <person name="Klenk H.P."/>
            <person name="Detter J.C."/>
        </authorList>
    </citation>
    <scope>NUCLEOTIDE SEQUENCE [LARGE SCALE GENOMIC DNA]</scope>
    <source>
        <strain evidence="3">ATCC BAA-921 / DSM 16994 / JCM 11577 / YK-1</strain>
    </source>
</reference>
<evidence type="ECO:0000259" key="1">
    <source>
        <dbReference type="SMART" id="SM00460"/>
    </source>
</evidence>
<dbReference type="SMART" id="SM00460">
    <property type="entry name" value="TGc"/>
    <property type="match status" value="1"/>
</dbReference>
<dbReference type="Pfam" id="PF08379">
    <property type="entry name" value="Bact_transglu_N"/>
    <property type="match status" value="1"/>
</dbReference>
<accession>E4U114</accession>